<dbReference type="PROSITE" id="PS50109">
    <property type="entry name" value="HIS_KIN"/>
    <property type="match status" value="1"/>
</dbReference>
<accession>A0A6L7G5J4</accession>
<dbReference type="InterPro" id="IPR003594">
    <property type="entry name" value="HATPase_dom"/>
</dbReference>
<dbReference type="Gene3D" id="3.40.190.10">
    <property type="entry name" value="Periplasmic binding protein-like II"/>
    <property type="match status" value="4"/>
</dbReference>
<dbReference type="InterPro" id="IPR003661">
    <property type="entry name" value="HisK_dim/P_dom"/>
</dbReference>
<dbReference type="SMART" id="SM00387">
    <property type="entry name" value="HATPase_c"/>
    <property type="match status" value="1"/>
</dbReference>
<evidence type="ECO:0000256" key="3">
    <source>
        <dbReference type="ARBA" id="ARBA00022553"/>
    </source>
</evidence>
<keyword evidence="8" id="KW-0902">Two-component regulatory system</keyword>
<keyword evidence="3 9" id="KW-0597">Phosphoprotein</keyword>
<evidence type="ECO:0000256" key="8">
    <source>
        <dbReference type="ARBA" id="ARBA00023012"/>
    </source>
</evidence>
<evidence type="ECO:0000256" key="6">
    <source>
        <dbReference type="ARBA" id="ARBA00022777"/>
    </source>
</evidence>
<evidence type="ECO:0000313" key="14">
    <source>
        <dbReference type="Proteomes" id="UP000477911"/>
    </source>
</evidence>
<feature type="modified residue" description="4-aspartylphosphate" evidence="9">
    <location>
        <position position="978"/>
    </location>
</feature>
<evidence type="ECO:0000256" key="2">
    <source>
        <dbReference type="ARBA" id="ARBA00012438"/>
    </source>
</evidence>
<dbReference type="Gene3D" id="3.30.565.10">
    <property type="entry name" value="Histidine kinase-like ATPase, C-terminal domain"/>
    <property type="match status" value="1"/>
</dbReference>
<keyword evidence="5" id="KW-0547">Nucleotide-binding</keyword>
<evidence type="ECO:0000259" key="12">
    <source>
        <dbReference type="PROSITE" id="PS50110"/>
    </source>
</evidence>
<feature type="domain" description="Histidine kinase" evidence="11">
    <location>
        <begin position="687"/>
        <end position="907"/>
    </location>
</feature>
<dbReference type="InterPro" id="IPR004358">
    <property type="entry name" value="Sig_transdc_His_kin-like_C"/>
</dbReference>
<organism evidence="13 14">
    <name type="scientific">Pseudooceanicola albus</name>
    <dbReference type="NCBI Taxonomy" id="2692189"/>
    <lineage>
        <taxon>Bacteria</taxon>
        <taxon>Pseudomonadati</taxon>
        <taxon>Pseudomonadota</taxon>
        <taxon>Alphaproteobacteria</taxon>
        <taxon>Rhodobacterales</taxon>
        <taxon>Paracoccaceae</taxon>
        <taxon>Pseudooceanicola</taxon>
    </lineage>
</organism>
<dbReference type="RefSeq" id="WP_160894807.1">
    <property type="nucleotide sequence ID" value="NZ_WUMU01000014.1"/>
</dbReference>
<reference evidence="13 14" key="1">
    <citation type="submission" date="2019-12" db="EMBL/GenBank/DDBJ databases">
        <authorList>
            <person name="Li M."/>
        </authorList>
    </citation>
    <scope>NUCLEOTIDE SEQUENCE [LARGE SCALE GENOMIC DNA]</scope>
    <source>
        <strain evidence="13 14">GBMRC 2024</strain>
    </source>
</reference>
<sequence length="1051" mass="112248">MIKVALPPQLRRFVRRNADPGCRRRPGIFAVLAGLFLALALPSGAQAQAPVDAEALRVPWTDSAGLGFVSDAGEVRSFAADLARMIAGEAGLALRFERYDTPGQLIEAIGDGRSDLAFIADLPPLRARNLALAPVAEVQLLLYVRQSEPAEVTLAGMGGRRIGVMQGTAGARLALPEGARRVVFDDQIVAFAQLLAGRVDGVLMAHTFAERTLRLSGISGLVRPVFPPAQVVVQHLLLNRDRAALAPRIEAALTRLEASGAMTDLRTRWSMVPPVPIPEVLTVGVQPFPPYQVVRPDGSVTGFSVETLKALAARSDLKLRFKVVTPEDWLRGPRPGSFDLLPARSITREEIQWMQFSLPVQTIEYAVFVPAARAGLGLDPGRMRIGILATSPIRSEVARDLGRALLPVADAAAGVEALRSGRLDAVIFPAVSFEDYLSGRGEAGQVHRLAAPVFRGELAIAMRAGLGDLKARLNVVIPGFLGSLEYQTLVRRWFDDPPFWTRARVHGALAMGGALALLGALAFLAQTWRARRQEARLRAETTAVSDRLAAILASTRQAIFGFDSAGGIAVTNPSGRQLLSLPEGAVPRRWPPRAVFLDPLSAEALPPGEDPLDRLSRDVLLRGAVYLFRADPGAEPHYVRVSIDRVTDPHSALAHVLILEDDDENELTRQKLIRAQRLSSMGLLTGGLAHDFNNILATILYNAQLARLTAEGPGATVLDRIIASVEQGSALTRRLLGFARRRAQAGGAVRLADSLREVEALAAPAIGAALRLEVALPEEDLFLGCDGGELENALLNLVLNARDAIQQAGQGDRIRIAVRCRDLDAGDGAGQPRPMAEIAVSDNGPGMTEEVRRRAADPFFSTKVASGGSGLGLAMVESFVTRAAGRFLIYSEPGEGTTVRLCLPRVSAEGGALAPVPPDAVPLGRGARILLVEDNAELREPMADLLRDIGYVVETAPSAVVARARLEAGRLPDLVLSDIVLPGGLSGVALAQEVRRRHPGLPIVLITGFAEYDAAQVQALAVPVLSKPCPLPELARAIRGALRARGRGPLL</sequence>
<dbReference type="SUPFAM" id="SSF47384">
    <property type="entry name" value="Homodimeric domain of signal transducing histidine kinase"/>
    <property type="match status" value="1"/>
</dbReference>
<proteinExistence type="predicted"/>
<dbReference type="InterPro" id="IPR036890">
    <property type="entry name" value="HATPase_C_sf"/>
</dbReference>
<evidence type="ECO:0000256" key="7">
    <source>
        <dbReference type="ARBA" id="ARBA00022840"/>
    </source>
</evidence>
<dbReference type="PANTHER" id="PTHR43065:SF46">
    <property type="entry name" value="C4-DICARBOXYLATE TRANSPORT SENSOR PROTEIN DCTB"/>
    <property type="match status" value="1"/>
</dbReference>
<dbReference type="Gene3D" id="1.10.287.130">
    <property type="match status" value="1"/>
</dbReference>
<dbReference type="Pfam" id="PF02518">
    <property type="entry name" value="HATPase_c"/>
    <property type="match status" value="1"/>
</dbReference>
<dbReference type="EMBL" id="WUMU01000014">
    <property type="protein sequence ID" value="MXN18676.1"/>
    <property type="molecule type" value="Genomic_DNA"/>
</dbReference>
<dbReference type="PROSITE" id="PS50110">
    <property type="entry name" value="RESPONSE_REGULATORY"/>
    <property type="match status" value="1"/>
</dbReference>
<keyword evidence="4" id="KW-0808">Transferase</keyword>
<name>A0A6L7G5J4_9RHOB</name>
<dbReference type="InterPro" id="IPR005467">
    <property type="entry name" value="His_kinase_dom"/>
</dbReference>
<evidence type="ECO:0000256" key="9">
    <source>
        <dbReference type="PROSITE-ProRule" id="PRU00169"/>
    </source>
</evidence>
<dbReference type="SUPFAM" id="SSF55874">
    <property type="entry name" value="ATPase domain of HSP90 chaperone/DNA topoisomerase II/histidine kinase"/>
    <property type="match status" value="1"/>
</dbReference>
<evidence type="ECO:0000256" key="1">
    <source>
        <dbReference type="ARBA" id="ARBA00000085"/>
    </source>
</evidence>
<evidence type="ECO:0000313" key="13">
    <source>
        <dbReference type="EMBL" id="MXN18676.1"/>
    </source>
</evidence>
<dbReference type="SMART" id="SM00062">
    <property type="entry name" value="PBPb"/>
    <property type="match status" value="2"/>
</dbReference>
<dbReference type="Pfam" id="PF00497">
    <property type="entry name" value="SBP_bac_3"/>
    <property type="match status" value="2"/>
</dbReference>
<dbReference type="PANTHER" id="PTHR43065">
    <property type="entry name" value="SENSOR HISTIDINE KINASE"/>
    <property type="match status" value="1"/>
</dbReference>
<keyword evidence="10" id="KW-0732">Signal</keyword>
<comment type="caution">
    <text evidence="13">The sequence shown here is derived from an EMBL/GenBank/DDBJ whole genome shotgun (WGS) entry which is preliminary data.</text>
</comment>
<dbReference type="SMART" id="SM00388">
    <property type="entry name" value="HisKA"/>
    <property type="match status" value="1"/>
</dbReference>
<dbReference type="InterPro" id="IPR011006">
    <property type="entry name" value="CheY-like_superfamily"/>
</dbReference>
<gene>
    <name evidence="13" type="ORF">GR170_12575</name>
</gene>
<evidence type="ECO:0000256" key="10">
    <source>
        <dbReference type="SAM" id="SignalP"/>
    </source>
</evidence>
<feature type="domain" description="Response regulatory" evidence="12">
    <location>
        <begin position="928"/>
        <end position="1042"/>
    </location>
</feature>
<keyword evidence="7" id="KW-0067">ATP-binding</keyword>
<dbReference type="GO" id="GO:0000155">
    <property type="term" value="F:phosphorelay sensor kinase activity"/>
    <property type="evidence" value="ECO:0007669"/>
    <property type="project" value="InterPro"/>
</dbReference>
<keyword evidence="6" id="KW-0418">Kinase</keyword>
<evidence type="ECO:0000259" key="11">
    <source>
        <dbReference type="PROSITE" id="PS50109"/>
    </source>
</evidence>
<protein>
    <recommendedName>
        <fullName evidence="2">histidine kinase</fullName>
        <ecNumber evidence="2">2.7.13.3</ecNumber>
    </recommendedName>
</protein>
<dbReference type="InterPro" id="IPR036097">
    <property type="entry name" value="HisK_dim/P_sf"/>
</dbReference>
<keyword evidence="14" id="KW-1185">Reference proteome</keyword>
<dbReference type="EC" id="2.7.13.3" evidence="2"/>
<dbReference type="InterPro" id="IPR001638">
    <property type="entry name" value="Solute-binding_3/MltF_N"/>
</dbReference>
<dbReference type="SMART" id="SM00448">
    <property type="entry name" value="REC"/>
    <property type="match status" value="1"/>
</dbReference>
<dbReference type="GO" id="GO:0005524">
    <property type="term" value="F:ATP binding"/>
    <property type="evidence" value="ECO:0007669"/>
    <property type="project" value="UniProtKB-KW"/>
</dbReference>
<evidence type="ECO:0000256" key="5">
    <source>
        <dbReference type="ARBA" id="ARBA00022741"/>
    </source>
</evidence>
<dbReference type="SUPFAM" id="SSF53850">
    <property type="entry name" value="Periplasmic binding protein-like II"/>
    <property type="match status" value="2"/>
</dbReference>
<feature type="chain" id="PRO_5026940139" description="histidine kinase" evidence="10">
    <location>
        <begin position="48"/>
        <end position="1051"/>
    </location>
</feature>
<dbReference type="SUPFAM" id="SSF52172">
    <property type="entry name" value="CheY-like"/>
    <property type="match status" value="1"/>
</dbReference>
<evidence type="ECO:0000256" key="4">
    <source>
        <dbReference type="ARBA" id="ARBA00022679"/>
    </source>
</evidence>
<dbReference type="AlphaFoldDB" id="A0A6L7G5J4"/>
<feature type="signal peptide" evidence="10">
    <location>
        <begin position="1"/>
        <end position="47"/>
    </location>
</feature>
<dbReference type="Gene3D" id="3.40.50.2300">
    <property type="match status" value="1"/>
</dbReference>
<dbReference type="InterPro" id="IPR001789">
    <property type="entry name" value="Sig_transdc_resp-reg_receiver"/>
</dbReference>
<comment type="catalytic activity">
    <reaction evidence="1">
        <text>ATP + protein L-histidine = ADP + protein N-phospho-L-histidine.</text>
        <dbReference type="EC" id="2.7.13.3"/>
    </reaction>
</comment>
<dbReference type="Pfam" id="PF00072">
    <property type="entry name" value="Response_reg"/>
    <property type="match status" value="1"/>
</dbReference>
<dbReference type="Proteomes" id="UP000477911">
    <property type="component" value="Unassembled WGS sequence"/>
</dbReference>
<dbReference type="PRINTS" id="PR00344">
    <property type="entry name" value="BCTRLSENSOR"/>
</dbReference>